<accession>A0A246J145</accession>
<sequence length="132" mass="14770">MRSCASDAPSAAAQLGVNHPAVLTSWMHAFNVTRNRAAHHARLWNRTNTRAPLLPPLAASGDLAFLHVDEHARKRLFGVLCCMRTLLRAIASELDWHRQLKALMSSFPRTPTLSIHAAGFPSDWETLPLWRD</sequence>
<dbReference type="OrthoDB" id="5363652at2"/>
<name>A0A246J145_9BURK</name>
<reference evidence="1 2" key="1">
    <citation type="journal article" date="2008" name="Int. J. Syst. Evol. Microbiol.">
        <title>Description of Roseateles aquatilis sp. nov. and Roseateles terrae sp. nov., in the class Betaproteobacteria, and emended description of the genus Roseateles.</title>
        <authorList>
            <person name="Gomila M."/>
            <person name="Bowien B."/>
            <person name="Falsen E."/>
            <person name="Moore E.R."/>
            <person name="Lalucat J."/>
        </authorList>
    </citation>
    <scope>NUCLEOTIDE SEQUENCE [LARGE SCALE GENOMIC DNA]</scope>
    <source>
        <strain evidence="1 2">CCUG 48205</strain>
    </source>
</reference>
<dbReference type="AlphaFoldDB" id="A0A246J145"/>
<evidence type="ECO:0000313" key="1">
    <source>
        <dbReference type="EMBL" id="OWQ86283.1"/>
    </source>
</evidence>
<proteinExistence type="predicted"/>
<dbReference type="Pfam" id="PF07751">
    <property type="entry name" value="Abi_2"/>
    <property type="match status" value="1"/>
</dbReference>
<comment type="caution">
    <text evidence="1">The sequence shown here is derived from an EMBL/GenBank/DDBJ whole genome shotgun (WGS) entry which is preliminary data.</text>
</comment>
<dbReference type="InterPro" id="IPR011664">
    <property type="entry name" value="Abi_system_AbiD/AbiF-like"/>
</dbReference>
<gene>
    <name evidence="1" type="ORF">CDN99_20850</name>
</gene>
<dbReference type="RefSeq" id="WP_088386831.1">
    <property type="nucleotide sequence ID" value="NZ_NIOF01000011.1"/>
</dbReference>
<organism evidence="1 2">
    <name type="scientific">Roseateles aquatilis</name>
    <dbReference type="NCBI Taxonomy" id="431061"/>
    <lineage>
        <taxon>Bacteria</taxon>
        <taxon>Pseudomonadati</taxon>
        <taxon>Pseudomonadota</taxon>
        <taxon>Betaproteobacteria</taxon>
        <taxon>Burkholderiales</taxon>
        <taxon>Sphaerotilaceae</taxon>
        <taxon>Roseateles</taxon>
    </lineage>
</organism>
<dbReference type="EMBL" id="NIOF01000011">
    <property type="protein sequence ID" value="OWQ86283.1"/>
    <property type="molecule type" value="Genomic_DNA"/>
</dbReference>
<evidence type="ECO:0008006" key="3">
    <source>
        <dbReference type="Google" id="ProtNLM"/>
    </source>
</evidence>
<dbReference type="Proteomes" id="UP000197468">
    <property type="component" value="Unassembled WGS sequence"/>
</dbReference>
<evidence type="ECO:0000313" key="2">
    <source>
        <dbReference type="Proteomes" id="UP000197468"/>
    </source>
</evidence>
<keyword evidence="2" id="KW-1185">Reference proteome</keyword>
<protein>
    <recommendedName>
        <fullName evidence="3">Abi-like protein</fullName>
    </recommendedName>
</protein>